<comment type="caution">
    <text evidence="3">The sequence shown here is derived from an EMBL/GenBank/DDBJ whole genome shotgun (WGS) entry which is preliminary data.</text>
</comment>
<evidence type="ECO:0000313" key="3">
    <source>
        <dbReference type="EMBL" id="TBW38001.1"/>
    </source>
</evidence>
<keyword evidence="2" id="KW-0535">Nitrogen fixation</keyword>
<proteinExistence type="inferred from homology"/>
<keyword evidence="4" id="KW-1185">Reference proteome</keyword>
<dbReference type="Pfam" id="PF04319">
    <property type="entry name" value="NifZ"/>
    <property type="match status" value="1"/>
</dbReference>
<dbReference type="InterPro" id="IPR007415">
    <property type="entry name" value="Nitrogenase_MoFe_mat_NifZ"/>
</dbReference>
<evidence type="ECO:0000256" key="1">
    <source>
        <dbReference type="ARBA" id="ARBA00008027"/>
    </source>
</evidence>
<protein>
    <submittedName>
        <fullName evidence="3">Nitrogen fixation protein NifZ</fullName>
    </submittedName>
</protein>
<dbReference type="OrthoDB" id="9801083at2"/>
<name>A0A4Q9VR00_9HYPH</name>
<evidence type="ECO:0000256" key="2">
    <source>
        <dbReference type="ARBA" id="ARBA00023231"/>
    </source>
</evidence>
<dbReference type="AlphaFoldDB" id="A0A4Q9VR00"/>
<accession>A0A4Q9VR00</accession>
<organism evidence="3 4">
    <name type="scientific">Siculibacillus lacustris</name>
    <dbReference type="NCBI Taxonomy" id="1549641"/>
    <lineage>
        <taxon>Bacteria</taxon>
        <taxon>Pseudomonadati</taxon>
        <taxon>Pseudomonadota</taxon>
        <taxon>Alphaproteobacteria</taxon>
        <taxon>Hyphomicrobiales</taxon>
        <taxon>Ancalomicrobiaceae</taxon>
        <taxon>Siculibacillus</taxon>
    </lineage>
</organism>
<dbReference type="RefSeq" id="WP_131309280.1">
    <property type="nucleotide sequence ID" value="NZ_SJFN01000013.1"/>
</dbReference>
<dbReference type="GO" id="GO:0009399">
    <property type="term" value="P:nitrogen fixation"/>
    <property type="evidence" value="ECO:0007669"/>
    <property type="project" value="InterPro"/>
</dbReference>
<evidence type="ECO:0000313" key="4">
    <source>
        <dbReference type="Proteomes" id="UP000292781"/>
    </source>
</evidence>
<gene>
    <name evidence="3" type="ORF">EYW49_10355</name>
</gene>
<reference evidence="3 4" key="1">
    <citation type="submission" date="2019-02" db="EMBL/GenBank/DDBJ databases">
        <title>Siculibacillus lacustris gen. nov., sp. nov., a new rosette-forming bacterium isolated from a freshwater crater lake (Lake St. Ana, Romania).</title>
        <authorList>
            <person name="Felfoldi T."/>
            <person name="Marton Z."/>
            <person name="Szabo A."/>
            <person name="Mentes A."/>
            <person name="Boka K."/>
            <person name="Marialigeti K."/>
            <person name="Mathe I."/>
            <person name="Koncz M."/>
            <person name="Schumann P."/>
            <person name="Toth E."/>
        </authorList>
    </citation>
    <scope>NUCLEOTIDE SEQUENCE [LARGE SCALE GENOMIC DNA]</scope>
    <source>
        <strain evidence="3 4">SA-279</strain>
    </source>
</reference>
<sequence>MGLGREEEVEIRKPPVFKPGERVRAKRLVKNDGTYPRKEIGEPLVLKGDTGYVRDIGTFLQMFYVYAVEWPERGTIVGMRAKEMISLDRLEAEPAPTAIDAAAAE</sequence>
<dbReference type="EMBL" id="SJFN01000013">
    <property type="protein sequence ID" value="TBW38001.1"/>
    <property type="molecule type" value="Genomic_DNA"/>
</dbReference>
<dbReference type="Proteomes" id="UP000292781">
    <property type="component" value="Unassembled WGS sequence"/>
</dbReference>
<comment type="similarity">
    <text evidence="1">Belongs to the NifZ family.</text>
</comment>